<evidence type="ECO:0000256" key="2">
    <source>
        <dbReference type="ARBA" id="ARBA00005634"/>
    </source>
</evidence>
<evidence type="ECO:0000256" key="6">
    <source>
        <dbReference type="SAM" id="Phobius"/>
    </source>
</evidence>
<keyword evidence="9" id="KW-1185">Reference proteome</keyword>
<organism evidence="8 9">
    <name type="scientific">Branchiostoma lanceolatum</name>
    <name type="common">Common lancelet</name>
    <name type="synonym">Amphioxus lanceolatum</name>
    <dbReference type="NCBI Taxonomy" id="7740"/>
    <lineage>
        <taxon>Eukaryota</taxon>
        <taxon>Metazoa</taxon>
        <taxon>Chordata</taxon>
        <taxon>Cephalochordata</taxon>
        <taxon>Leptocardii</taxon>
        <taxon>Amphioxiformes</taxon>
        <taxon>Branchiostomatidae</taxon>
        <taxon>Branchiostoma</taxon>
    </lineage>
</organism>
<sequence>MKEAIYVNLLGRLTLSEMIIVKIIVICAVICVIEGQSCVFPFTYNGTTYDTCTVVDDDTQPWCSTDAVYVGKYIYCDERYCSFPFTYQGMTFTTCTMYDSEYPWCSITPESDGDDWAWCSNSGDINHGNRTWTTIRNLRGLLDNRFGDNRHHVTNPAGKDAARQFIHDTLNGYGLQMVGEEFDTDNPNRKGINVVGLWPGRLTGTRLDRPIVLTAHYDSARNKAAVQDNGSGMAALMEAARIITSQPCVQEYLVVFAAFDFEIQESRDDDNAACYNGYCGSKDFVDQVMVRYLDSVGVNVANINGVIILDSILNFNDTLGAQSFPETFKQVPGLKQSYESAEQDGFKGNFILVAGRQEYDFPLYSAFYNRWDAAGHPQYKRQSALIPLKDVVSAVETQSDPNWEVYKEFISDDLMSFWNSSTDIKAMLLTDTVSRRGRGRPNDGVDDKMVLTDARLEFLKKITDVVTRTVMDLAEFKLECEDPMTGAPSAFRTGLQMSGSLAMPDGDHNITITVDKFTSSGRLEITVTFVVTGGVHKYEGRFNADTHRVSLWVPDPEWDLVNCVLSGHLHEVNKGVLFMGEINGKCGDYWPHDVLTIVASSSTGSCGLFPSTTTENLRSLLTDHFSENRHHVTNLAGKRAAADYIHATLKSYGMQIFVDYFDTEYSEYKGQNIIGIWRGYNPEGHGRTDKPVILGAHYDTCRKNPGVDDNGSGLAALMEAARVITSQPCIPNYSVVFVAFDLQCNDSSDNDMSACSKGQCGSKEFAEKSLTPYMASLGLKLSDIRGVIIMDSILNYNNTKYSQEVPWQFENTPLWDEVYVQEQDEDFRGNFISIFTRQGYDLPLYSAFHDRWDEECDPKYKRRDALIPYKNIADEIESTLDPYWGFYQHASKDLGSFWKASGDIKGLLLTDTTGHAPQGFDKGIQLDGKLSLPEGDKDYSLVINTFEPTGRVDATLSNSTWSIDMSGHFISNALILELRLLEPEWHSLTCVMIGHLLGSGSGVLYSGGAHGSCSGAWPEGHVGFTLNSAKGSQTFGGLGVGNGGLVVVGLVAGVILTLLVGAAVWFFRKSNGYVCLQATIIAGWTGLPASASGYLSHDPNRGGYLCQPALAIYEMALKFIVLCAIFTIGVTGAVDPWTTTGNLNRLLNDHFGDNRHHVTNPAAKSAAVDFIENTFKGYGMQVVNEDFATDNPNFRGRNVVGMWPGRLTGTRLDRPIVLTAHYDSRRDRAAVQDNGSGMAALMEAARLITSQPCMQEYLVVFAAFDFEFDESPDFDNAACYNGYCGSKDFVDQVMARYLDSVGVNVANINGVILLDSILNFNDTLGAQSLPETFKQVPGLKEGYESVEQDGFKGNFILVAGRQEYDFPLYSAFYNRWDAAGHPQYKRQSVLFPLKDVVSAVETQSDPNWEVYKQFIGNDLTSFWNSSTDIKAMLLTDTLSNRGRGRPNHGVDDKMVLTDARLEFLKKITDVVTRTVMDLAEFKLECKDPMTAAPPSFREGTELAGKITLPQGEQNMTAKLHEVGKAKGVLFVGEINGKCGDDWPHDIIPLIASDSTGSCGLFPSTTTENLRSLMTDHFSENRHHVTNLAGKRAAADYIHSTFKSYGMQIFIDVFDSEYDGYQGQNIIGIWRGYHPDGNPKEEQPVILGAHYDTCRNNAGVDDNGSGLAALMEAARVITSQPCIPHYSVVFIAFDLQCAESPDTHDMSACSEGQCGSKELVENALTPYLASLGLKLSDIRGVIIMDSILNYNNTKYSQEVPSQFENTPLWDEVYAQEQAEDFRGNFIGTFTRQGYDQSLYSIFHDRWDEECDPKYKRRDVLIPYKNIAEEIETTSDPYWVLYQDASQDLGSFWKASGDIKGLLLSDTEQNRGREVGSNEKLPLTEERLGFLKKITNVVIRTTMDLAVFPIKCYSGDAPQGFDKGIQLDGKISLPEGDKDYSLVINTFELTGRVDATLSNSTWSMDMSGHFNSRQQVLALRLLEPEWQSLTCKMVGHLTVSVSGVLYSGAARGSCSDAWPEGDVGFTLNSARGKQTAGGTGGLGTGVVVGLLVGVILTLLVGAAVWFFRKRRPSGRGGPSFQPLQVST</sequence>
<feature type="domain" description="Fibronectin type-II" evidence="7">
    <location>
        <begin position="33"/>
        <end position="78"/>
    </location>
</feature>
<dbReference type="InterPro" id="IPR045175">
    <property type="entry name" value="M28_fam"/>
</dbReference>
<evidence type="ECO:0000256" key="3">
    <source>
        <dbReference type="ARBA" id="ARBA00022737"/>
    </source>
</evidence>
<evidence type="ECO:0000259" key="7">
    <source>
        <dbReference type="PROSITE" id="PS51092"/>
    </source>
</evidence>
<dbReference type="Pfam" id="PF04389">
    <property type="entry name" value="Peptidase_M28"/>
    <property type="match status" value="4"/>
</dbReference>
<dbReference type="InterPro" id="IPR000562">
    <property type="entry name" value="FN_type2_dom"/>
</dbReference>
<dbReference type="PANTHER" id="PTHR12147">
    <property type="entry name" value="METALLOPEPTIDASE M28 FAMILY MEMBER"/>
    <property type="match status" value="1"/>
</dbReference>
<feature type="transmembrane region" description="Helical" evidence="6">
    <location>
        <begin position="2040"/>
        <end position="2065"/>
    </location>
</feature>
<evidence type="ECO:0000256" key="5">
    <source>
        <dbReference type="PROSITE-ProRule" id="PRU00479"/>
    </source>
</evidence>
<comment type="cofactor">
    <cofactor evidence="1">
        <name>Zn(2+)</name>
        <dbReference type="ChEBI" id="CHEBI:29105"/>
    </cofactor>
</comment>
<dbReference type="InterPro" id="IPR007484">
    <property type="entry name" value="Peptidase_M28"/>
</dbReference>
<dbReference type="SUPFAM" id="SSF57440">
    <property type="entry name" value="Kringle-like"/>
    <property type="match status" value="2"/>
</dbReference>
<keyword evidence="6" id="KW-0812">Transmembrane</keyword>
<dbReference type="InterPro" id="IPR036943">
    <property type="entry name" value="FN_type2_sf"/>
</dbReference>
<dbReference type="SUPFAM" id="SSF53187">
    <property type="entry name" value="Zn-dependent exopeptidases"/>
    <property type="match status" value="4"/>
</dbReference>
<name>A0A8J9ZX82_BRALA</name>
<keyword evidence="6" id="KW-0472">Membrane</keyword>
<evidence type="ECO:0000256" key="1">
    <source>
        <dbReference type="ARBA" id="ARBA00001947"/>
    </source>
</evidence>
<dbReference type="GO" id="GO:0006508">
    <property type="term" value="P:proteolysis"/>
    <property type="evidence" value="ECO:0007669"/>
    <property type="project" value="InterPro"/>
</dbReference>
<feature type="domain" description="Fibronectin type-II" evidence="7">
    <location>
        <begin position="76"/>
        <end position="121"/>
    </location>
</feature>
<accession>A0A8J9ZX82</accession>
<dbReference type="CDD" id="cd00062">
    <property type="entry name" value="FN2"/>
    <property type="match status" value="1"/>
</dbReference>
<evidence type="ECO:0000256" key="4">
    <source>
        <dbReference type="ARBA" id="ARBA00023157"/>
    </source>
</evidence>
<feature type="transmembrane region" description="Helical" evidence="6">
    <location>
        <begin position="1115"/>
        <end position="1134"/>
    </location>
</feature>
<reference evidence="8" key="1">
    <citation type="submission" date="2022-01" db="EMBL/GenBank/DDBJ databases">
        <authorList>
            <person name="Braso-Vives M."/>
        </authorList>
    </citation>
    <scope>NUCLEOTIDE SEQUENCE</scope>
</reference>
<keyword evidence="4" id="KW-1015">Disulfide bond</keyword>
<proteinExistence type="inferred from homology"/>
<protein>
    <submittedName>
        <fullName evidence="8">ELSPBP1 protein</fullName>
    </submittedName>
</protein>
<dbReference type="InterPro" id="IPR013806">
    <property type="entry name" value="Kringle-like"/>
</dbReference>
<dbReference type="PANTHER" id="PTHR12147:SF26">
    <property type="entry name" value="PEPTIDASE M28 DOMAIN-CONTAINING PROTEIN"/>
    <property type="match status" value="1"/>
</dbReference>
<dbReference type="EMBL" id="OV696690">
    <property type="protein sequence ID" value="CAH1265279.1"/>
    <property type="molecule type" value="Genomic_DNA"/>
</dbReference>
<feature type="transmembrane region" description="Helical" evidence="6">
    <location>
        <begin position="1043"/>
        <end position="1067"/>
    </location>
</feature>
<comment type="caution">
    <text evidence="5">Lacks conserved residue(s) required for the propagation of feature annotation.</text>
</comment>
<gene>
    <name evidence="8" type="primary">ELSPBP1</name>
    <name evidence="8" type="ORF">BLAG_LOCUS19319</name>
</gene>
<dbReference type="OrthoDB" id="2214at2759"/>
<dbReference type="Pfam" id="PF00040">
    <property type="entry name" value="fn2"/>
    <property type="match status" value="2"/>
</dbReference>
<dbReference type="Proteomes" id="UP000838412">
    <property type="component" value="Chromosome 5"/>
</dbReference>
<comment type="similarity">
    <text evidence="2">Belongs to the peptidase M28 family. M28B subfamily.</text>
</comment>
<feature type="transmembrane region" description="Helical" evidence="6">
    <location>
        <begin position="20"/>
        <end position="44"/>
    </location>
</feature>
<dbReference type="GO" id="GO:0008235">
    <property type="term" value="F:metalloexopeptidase activity"/>
    <property type="evidence" value="ECO:0007669"/>
    <property type="project" value="InterPro"/>
</dbReference>
<dbReference type="Gene3D" id="3.40.630.10">
    <property type="entry name" value="Zn peptidases"/>
    <property type="match status" value="4"/>
</dbReference>
<evidence type="ECO:0000313" key="9">
    <source>
        <dbReference type="Proteomes" id="UP000838412"/>
    </source>
</evidence>
<dbReference type="SMART" id="SM00059">
    <property type="entry name" value="FN2"/>
    <property type="match status" value="2"/>
</dbReference>
<dbReference type="Gene3D" id="2.10.10.10">
    <property type="entry name" value="Fibronectin, type II, collagen-binding"/>
    <property type="match status" value="2"/>
</dbReference>
<keyword evidence="3" id="KW-0677">Repeat</keyword>
<keyword evidence="6" id="KW-1133">Transmembrane helix</keyword>
<evidence type="ECO:0000313" key="8">
    <source>
        <dbReference type="EMBL" id="CAH1265279.1"/>
    </source>
</evidence>
<dbReference type="PROSITE" id="PS51092">
    <property type="entry name" value="FN2_2"/>
    <property type="match status" value="2"/>
</dbReference>